<evidence type="ECO:0000313" key="2">
    <source>
        <dbReference type="EMBL" id="KAH3887238.1"/>
    </source>
</evidence>
<evidence type="ECO:0000256" key="1">
    <source>
        <dbReference type="SAM" id="MobiDB-lite"/>
    </source>
</evidence>
<feature type="compositionally biased region" description="Basic and acidic residues" evidence="1">
    <location>
        <begin position="1"/>
        <end position="10"/>
    </location>
</feature>
<reference evidence="2" key="2">
    <citation type="submission" date="2020-11" db="EMBL/GenBank/DDBJ databases">
        <authorList>
            <person name="McCartney M.A."/>
            <person name="Auch B."/>
            <person name="Kono T."/>
            <person name="Mallez S."/>
            <person name="Becker A."/>
            <person name="Gohl D.M."/>
            <person name="Silverstein K.A.T."/>
            <person name="Koren S."/>
            <person name="Bechman K.B."/>
            <person name="Herman A."/>
            <person name="Abrahante J.E."/>
            <person name="Garbe J."/>
        </authorList>
    </citation>
    <scope>NUCLEOTIDE SEQUENCE</scope>
    <source>
        <strain evidence="2">Duluth1</strain>
        <tissue evidence="2">Whole animal</tissue>
    </source>
</reference>
<gene>
    <name evidence="2" type="ORF">DPMN_011254</name>
</gene>
<name>A0A9D4N081_DREPO</name>
<sequence length="52" mass="5964">MKRADQDLRRQNHCASHAPSGRARGTKAPIQESIADDMNCFPKTFPCQEREY</sequence>
<evidence type="ECO:0000313" key="3">
    <source>
        <dbReference type="Proteomes" id="UP000828390"/>
    </source>
</evidence>
<proteinExistence type="predicted"/>
<organism evidence="2 3">
    <name type="scientific">Dreissena polymorpha</name>
    <name type="common">Zebra mussel</name>
    <name type="synonym">Mytilus polymorpha</name>
    <dbReference type="NCBI Taxonomy" id="45954"/>
    <lineage>
        <taxon>Eukaryota</taxon>
        <taxon>Metazoa</taxon>
        <taxon>Spiralia</taxon>
        <taxon>Lophotrochozoa</taxon>
        <taxon>Mollusca</taxon>
        <taxon>Bivalvia</taxon>
        <taxon>Autobranchia</taxon>
        <taxon>Heteroconchia</taxon>
        <taxon>Euheterodonta</taxon>
        <taxon>Imparidentia</taxon>
        <taxon>Neoheterodontei</taxon>
        <taxon>Myida</taxon>
        <taxon>Dreissenoidea</taxon>
        <taxon>Dreissenidae</taxon>
        <taxon>Dreissena</taxon>
    </lineage>
</organism>
<protein>
    <submittedName>
        <fullName evidence="2">Uncharacterized protein</fullName>
    </submittedName>
</protein>
<dbReference type="EMBL" id="JAIWYP010000001">
    <property type="protein sequence ID" value="KAH3887238.1"/>
    <property type="molecule type" value="Genomic_DNA"/>
</dbReference>
<feature type="region of interest" description="Disordered" evidence="1">
    <location>
        <begin position="1"/>
        <end position="30"/>
    </location>
</feature>
<keyword evidence="3" id="KW-1185">Reference proteome</keyword>
<dbReference type="Proteomes" id="UP000828390">
    <property type="component" value="Unassembled WGS sequence"/>
</dbReference>
<dbReference type="AlphaFoldDB" id="A0A9D4N081"/>
<reference evidence="2" key="1">
    <citation type="journal article" date="2019" name="bioRxiv">
        <title>The Genome of the Zebra Mussel, Dreissena polymorpha: A Resource for Invasive Species Research.</title>
        <authorList>
            <person name="McCartney M.A."/>
            <person name="Auch B."/>
            <person name="Kono T."/>
            <person name="Mallez S."/>
            <person name="Zhang Y."/>
            <person name="Obille A."/>
            <person name="Becker A."/>
            <person name="Abrahante J.E."/>
            <person name="Garbe J."/>
            <person name="Badalamenti J.P."/>
            <person name="Herman A."/>
            <person name="Mangelson H."/>
            <person name="Liachko I."/>
            <person name="Sullivan S."/>
            <person name="Sone E.D."/>
            <person name="Koren S."/>
            <person name="Silverstein K.A.T."/>
            <person name="Beckman K.B."/>
            <person name="Gohl D.M."/>
        </authorList>
    </citation>
    <scope>NUCLEOTIDE SEQUENCE</scope>
    <source>
        <strain evidence="2">Duluth1</strain>
        <tissue evidence="2">Whole animal</tissue>
    </source>
</reference>
<comment type="caution">
    <text evidence="2">The sequence shown here is derived from an EMBL/GenBank/DDBJ whole genome shotgun (WGS) entry which is preliminary data.</text>
</comment>
<accession>A0A9D4N081</accession>